<comment type="similarity">
    <text evidence="4">Belongs to the SIMIBI class G3E GTPase family. ZNG1 subfamily.</text>
</comment>
<dbReference type="GO" id="GO:0016787">
    <property type="term" value="F:hydrolase activity"/>
    <property type="evidence" value="ECO:0007669"/>
    <property type="project" value="UniProtKB-KW"/>
</dbReference>
<dbReference type="InterPro" id="IPR036627">
    <property type="entry name" value="CobW-likC_sf"/>
</dbReference>
<organism evidence="7 8">
    <name type="scientific">Chrysophaeum taylorii</name>
    <dbReference type="NCBI Taxonomy" id="2483200"/>
    <lineage>
        <taxon>Eukaryota</taxon>
        <taxon>Sar</taxon>
        <taxon>Stramenopiles</taxon>
        <taxon>Ochrophyta</taxon>
        <taxon>Pelagophyceae</taxon>
        <taxon>Pelagomonadales</taxon>
        <taxon>Pelagomonadaceae</taxon>
        <taxon>Chrysophaeum</taxon>
    </lineage>
</organism>
<dbReference type="Gene3D" id="3.30.1220.10">
    <property type="entry name" value="CobW-like, C-terminal domain"/>
    <property type="match status" value="1"/>
</dbReference>
<dbReference type="EMBL" id="JAQMWT010000076">
    <property type="protein sequence ID" value="KAJ8611368.1"/>
    <property type="molecule type" value="Genomic_DNA"/>
</dbReference>
<feature type="domain" description="CobW C-terminal" evidence="6">
    <location>
        <begin position="691"/>
        <end position="808"/>
    </location>
</feature>
<evidence type="ECO:0000259" key="6">
    <source>
        <dbReference type="SMART" id="SM00833"/>
    </source>
</evidence>
<evidence type="ECO:0000313" key="8">
    <source>
        <dbReference type="Proteomes" id="UP001230188"/>
    </source>
</evidence>
<comment type="catalytic activity">
    <reaction evidence="5">
        <text>GTP + H2O = GDP + phosphate + H(+)</text>
        <dbReference type="Rhea" id="RHEA:19669"/>
        <dbReference type="ChEBI" id="CHEBI:15377"/>
        <dbReference type="ChEBI" id="CHEBI:15378"/>
        <dbReference type="ChEBI" id="CHEBI:37565"/>
        <dbReference type="ChEBI" id="CHEBI:43474"/>
        <dbReference type="ChEBI" id="CHEBI:58189"/>
    </reaction>
    <physiologicalReaction direction="left-to-right" evidence="5">
        <dbReference type="Rhea" id="RHEA:19670"/>
    </physiologicalReaction>
</comment>
<dbReference type="InterPro" id="IPR011629">
    <property type="entry name" value="CobW-like_C"/>
</dbReference>
<sequence length="844" mass="91955">MSRKSKVPEEDKKKFARPRAWVCSAGYGPVKAQSGLLEGAHVLLTASADGEEEWAAVLRYSGAAEALVLRERTVKLVGVVDLAPLDPGARLDEELASPQPGKRLCKPLMRALQKLTIGCCGVTLVAAGGLAPLALKVALCGDRPLPLARVVCLDLALAPSAVNGLLAGRGRVQIPVDVTFADDAQRAKRSAALRHVFPFGIDLGDDASRAWSLPPAADVINARDDRGRRLWFCRLEAEMSRFTKQYELRVDDATAALTAYVEARAKPEDEEEPTTRVGSLPPRAGALVLRGCRCVLCRSRDWAGMRVPAVESDNAADVTEGLRAFATRCDVDEDDVSSLDGKVAPLLLYHSGLTTVHFFEARDPPPEGPLEDADLSDDDDAYDWYTYERARARVDEPTRLFLAAAAAALRAAVAAGVVRRKWGGVFGDGHHQEPAPEKLPVTVLSGFLGAGKTTLMQHVLAAQEGLRVAVIVNDMASVNVDGALLRAADVVQKEEHMIELTNGCVCCTLREDLLTTLRELANRREFDCVLVESSGISEPLPVAETFTFEDGDGVSLSKVCDLDTMVTVVDASTFGTELASLDKLADREWHADEKDVERTVAHLLVDQVEFANVLILNKCDLLPPDDLDDLERLLKSMNPTASVVRAVRSHVPPDVVLKTGKFAMQAAQQHPMWLKEARHGEHTPETLEYDVSSLVFRHRTPLHPRRLRQRLDAWAADAAVLRAKGIAYLATPRGWDHQCILSLAGRTASLLPGPLWWASVDCAEWPEGLADAIAPLWREGRGDRQNELVVIGRTMDHAAVFKALEACLLADDEITLPYASFEDPFLADWLAREADDAAGDHAHN</sequence>
<dbReference type="SUPFAM" id="SSF52540">
    <property type="entry name" value="P-loop containing nucleoside triphosphate hydrolases"/>
    <property type="match status" value="1"/>
</dbReference>
<keyword evidence="3" id="KW-0143">Chaperone</keyword>
<dbReference type="PANTHER" id="PTHR43603">
    <property type="entry name" value="COBW DOMAIN-CONTAINING PROTEIN DDB_G0274527"/>
    <property type="match status" value="1"/>
</dbReference>
<evidence type="ECO:0000256" key="2">
    <source>
        <dbReference type="ARBA" id="ARBA00022801"/>
    </source>
</evidence>
<accession>A0AAD7ULB4</accession>
<evidence type="ECO:0000313" key="7">
    <source>
        <dbReference type="EMBL" id="KAJ8611368.1"/>
    </source>
</evidence>
<keyword evidence="2" id="KW-0378">Hydrolase</keyword>
<dbReference type="InterPro" id="IPR051927">
    <property type="entry name" value="Zn_Chap_cDPG_Synth"/>
</dbReference>
<dbReference type="Proteomes" id="UP001230188">
    <property type="component" value="Unassembled WGS sequence"/>
</dbReference>
<reference evidence="7" key="1">
    <citation type="submission" date="2023-01" db="EMBL/GenBank/DDBJ databases">
        <title>Metagenome sequencing of chrysophaentin producing Chrysophaeum taylorii.</title>
        <authorList>
            <person name="Davison J."/>
            <person name="Bewley C."/>
        </authorList>
    </citation>
    <scope>NUCLEOTIDE SEQUENCE</scope>
    <source>
        <strain evidence="7">NIES-1699</strain>
    </source>
</reference>
<keyword evidence="8" id="KW-1185">Reference proteome</keyword>
<dbReference type="AlphaFoldDB" id="A0AAD7ULB4"/>
<gene>
    <name evidence="7" type="ORF">CTAYLR_006478</name>
</gene>
<evidence type="ECO:0000256" key="1">
    <source>
        <dbReference type="ARBA" id="ARBA00022741"/>
    </source>
</evidence>
<dbReference type="SMART" id="SM00833">
    <property type="entry name" value="CobW_C"/>
    <property type="match status" value="1"/>
</dbReference>
<dbReference type="Gene3D" id="3.40.50.300">
    <property type="entry name" value="P-loop containing nucleotide triphosphate hydrolases"/>
    <property type="match status" value="1"/>
</dbReference>
<dbReference type="InterPro" id="IPR027417">
    <property type="entry name" value="P-loop_NTPase"/>
</dbReference>
<dbReference type="CDD" id="cd03112">
    <property type="entry name" value="CobW-like"/>
    <property type="match status" value="1"/>
</dbReference>
<name>A0AAD7ULB4_9STRA</name>
<dbReference type="Pfam" id="PF02492">
    <property type="entry name" value="cobW"/>
    <property type="match status" value="1"/>
</dbReference>
<evidence type="ECO:0000256" key="3">
    <source>
        <dbReference type="ARBA" id="ARBA00023186"/>
    </source>
</evidence>
<comment type="caution">
    <text evidence="7">The sequence shown here is derived from an EMBL/GenBank/DDBJ whole genome shotgun (WGS) entry which is preliminary data.</text>
</comment>
<evidence type="ECO:0000256" key="5">
    <source>
        <dbReference type="ARBA" id="ARBA00049117"/>
    </source>
</evidence>
<dbReference type="GO" id="GO:0000166">
    <property type="term" value="F:nucleotide binding"/>
    <property type="evidence" value="ECO:0007669"/>
    <property type="project" value="UniProtKB-KW"/>
</dbReference>
<dbReference type="InterPro" id="IPR003495">
    <property type="entry name" value="CobW/HypB/UreG_nucleotide-bd"/>
</dbReference>
<dbReference type="SUPFAM" id="SSF90002">
    <property type="entry name" value="Hypothetical protein YjiA, C-terminal domain"/>
    <property type="match status" value="1"/>
</dbReference>
<dbReference type="PANTHER" id="PTHR43603:SF1">
    <property type="entry name" value="ZINC-REGULATED GTPASE METALLOPROTEIN ACTIVATOR 1"/>
    <property type="match status" value="1"/>
</dbReference>
<protein>
    <recommendedName>
        <fullName evidence="6">CobW C-terminal domain-containing protein</fullName>
    </recommendedName>
</protein>
<dbReference type="Pfam" id="PF07683">
    <property type="entry name" value="CobW_C"/>
    <property type="match status" value="1"/>
</dbReference>
<evidence type="ECO:0000256" key="4">
    <source>
        <dbReference type="ARBA" id="ARBA00034320"/>
    </source>
</evidence>
<proteinExistence type="inferred from homology"/>
<keyword evidence="1" id="KW-0547">Nucleotide-binding</keyword>